<dbReference type="Gene3D" id="1.25.10.10">
    <property type="entry name" value="Leucine-rich Repeat Variant"/>
    <property type="match status" value="1"/>
</dbReference>
<protein>
    <submittedName>
        <fullName evidence="2">Exportin-5</fullName>
    </submittedName>
</protein>
<gene>
    <name evidence="2" type="ORF">M0813_21596</name>
</gene>
<reference evidence="2" key="1">
    <citation type="submission" date="2022-08" db="EMBL/GenBank/DDBJ databases">
        <title>Novel sulfate-reducing endosymbionts in the free-living metamonad Anaeramoeba.</title>
        <authorList>
            <person name="Jerlstrom-Hultqvist J."/>
            <person name="Cepicka I."/>
            <person name="Gallot-Lavallee L."/>
            <person name="Salas-Leiva D."/>
            <person name="Curtis B.A."/>
            <person name="Zahonova K."/>
            <person name="Pipaliya S."/>
            <person name="Dacks J."/>
            <person name="Roger A.J."/>
        </authorList>
    </citation>
    <scope>NUCLEOTIDE SEQUENCE</scope>
    <source>
        <strain evidence="2">Schooner1</strain>
    </source>
</reference>
<dbReference type="InterPro" id="IPR011989">
    <property type="entry name" value="ARM-like"/>
</dbReference>
<name>A0ABQ8YIK1_9EUKA</name>
<organism evidence="2 3">
    <name type="scientific">Anaeramoeba flamelloides</name>
    <dbReference type="NCBI Taxonomy" id="1746091"/>
    <lineage>
        <taxon>Eukaryota</taxon>
        <taxon>Metamonada</taxon>
        <taxon>Anaeramoebidae</taxon>
        <taxon>Anaeramoeba</taxon>
    </lineage>
</organism>
<evidence type="ECO:0000313" key="3">
    <source>
        <dbReference type="Proteomes" id="UP001150062"/>
    </source>
</evidence>
<proteinExistence type="predicted"/>
<evidence type="ECO:0000259" key="1">
    <source>
        <dbReference type="Pfam" id="PF19273"/>
    </source>
</evidence>
<comment type="caution">
    <text evidence="2">The sequence shown here is derived from an EMBL/GenBank/DDBJ whole genome shotgun (WGS) entry which is preliminary data.</text>
</comment>
<dbReference type="Proteomes" id="UP001150062">
    <property type="component" value="Unassembled WGS sequence"/>
</dbReference>
<accession>A0ABQ8YIK1</accession>
<dbReference type="Pfam" id="PF19273">
    <property type="entry name" value="Exportin-5"/>
    <property type="match status" value="1"/>
</dbReference>
<feature type="domain" description="Exportin-5 C-terminal" evidence="1">
    <location>
        <begin position="7"/>
        <end position="492"/>
    </location>
</feature>
<dbReference type="InterPro" id="IPR045478">
    <property type="entry name" value="Exportin-5_C"/>
</dbReference>
<keyword evidence="3" id="KW-1185">Reference proteome</keyword>
<evidence type="ECO:0000313" key="2">
    <source>
        <dbReference type="EMBL" id="KAJ6244330.1"/>
    </source>
</evidence>
<dbReference type="EMBL" id="JAOAOG010000166">
    <property type="protein sequence ID" value="KAJ6244330.1"/>
    <property type="molecule type" value="Genomic_DNA"/>
</dbReference>
<sequence length="493" mass="57531">MIPYVQEMLQKEVTDEERSNLFEFLILLLTNSNKSIEDLTKTLNEILDPTIEKFNKENFLQIINNVNNLTEFLGIDKSLNILNSENEDEFLARRRDIYTMYSLVQKIFRSSLSINQVYYIDNIQLNKKKTITNHFVKIANSLGTMISNIDSLFNPEINSQVLHPDLIHLTGLFIDQYIHQVSENNSNNNGISLRIVLNYLKYNTKPKNYNDQMMLIILNQSFKYWLNNLRGMIYQIISSACTDNDEFYFVPDLKTFLKDYLFANIRFLNIIDLNTLINKILYPIFDNCPSQLLDSIICSLYPDLISFLIEKIRNEWGAYNKQINKKNENENNDEQNTCNDQDEIQASEVVYDQFLRTLTRSFLKFIYQISIKNEKNNHISLNGALTEVLLQTILISLNFPDKKSLSKTFLIISSVRNNLSNIGNFSNWFSSNLLQEIFKALANSKDEDISNDLVSLILKIFQLNNSIIIDTLKDLPNVNENNLQEFFTLFEKS</sequence>